<sequence>MLAAKLDCSLTYLINGVTAEQMEEIELGLRYAELARQNGEVVEARARYAELLDGGGLAGLPQLRQDAEYGLALATEACGDLDEAIALLNRIRSADPAEISPERHVNVVIALSRCYRERGDLTQAVEVAERILGGAVRPAWSDKLIELGTTLFAAHMERGDLLRAQQLGNELLAAAELVGTPRAIVLAQWAAAIVAIETGRGDEAVALMDKSLAIHSENADVRSLARFRCDYARVRLIARPLDAKLCRDMLVRVEAEFQDSAITVLDKLRCALNLARAELLLGAPEQAELQIRAVCEMLDGIPNELQTEARLVAGQTFAEVGRPEEAVRELAAAAGLLEPLPTTRHIAQSWLTAAQILERINESDRSVEAYQKALDCVGL</sequence>
<dbReference type="Gene3D" id="1.25.40.10">
    <property type="entry name" value="Tetratricopeptide repeat domain"/>
    <property type="match status" value="2"/>
</dbReference>
<dbReference type="Pfam" id="PF13432">
    <property type="entry name" value="TPR_16"/>
    <property type="match status" value="1"/>
</dbReference>
<keyword evidence="2" id="KW-1185">Reference proteome</keyword>
<protein>
    <recommendedName>
        <fullName evidence="3">Tetratricopeptide repeat protein</fullName>
    </recommendedName>
</protein>
<dbReference type="Proteomes" id="UP000634476">
    <property type="component" value="Unassembled WGS sequence"/>
</dbReference>
<dbReference type="SUPFAM" id="SSF48452">
    <property type="entry name" value="TPR-like"/>
    <property type="match status" value="1"/>
</dbReference>
<proteinExistence type="predicted"/>
<gene>
    <name evidence="1" type="ORF">Pta02_38600</name>
</gene>
<evidence type="ECO:0000313" key="1">
    <source>
        <dbReference type="EMBL" id="GII01852.1"/>
    </source>
</evidence>
<reference evidence="1" key="1">
    <citation type="submission" date="2021-01" db="EMBL/GenBank/DDBJ databases">
        <title>Whole genome shotgun sequence of Planobispora takensis NBRC 109077.</title>
        <authorList>
            <person name="Komaki H."/>
            <person name="Tamura T."/>
        </authorList>
    </citation>
    <scope>NUCLEOTIDE SEQUENCE</scope>
    <source>
        <strain evidence="1">NBRC 109077</strain>
    </source>
</reference>
<evidence type="ECO:0008006" key="3">
    <source>
        <dbReference type="Google" id="ProtNLM"/>
    </source>
</evidence>
<comment type="caution">
    <text evidence="1">The sequence shown here is derived from an EMBL/GenBank/DDBJ whole genome shotgun (WGS) entry which is preliminary data.</text>
</comment>
<dbReference type="InterPro" id="IPR011990">
    <property type="entry name" value="TPR-like_helical_dom_sf"/>
</dbReference>
<organism evidence="1 2">
    <name type="scientific">Planobispora takensis</name>
    <dbReference type="NCBI Taxonomy" id="1367882"/>
    <lineage>
        <taxon>Bacteria</taxon>
        <taxon>Bacillati</taxon>
        <taxon>Actinomycetota</taxon>
        <taxon>Actinomycetes</taxon>
        <taxon>Streptosporangiales</taxon>
        <taxon>Streptosporangiaceae</taxon>
        <taxon>Planobispora</taxon>
    </lineage>
</organism>
<dbReference type="EMBL" id="BOOK01000029">
    <property type="protein sequence ID" value="GII01852.1"/>
    <property type="molecule type" value="Genomic_DNA"/>
</dbReference>
<dbReference type="InterPro" id="IPR019734">
    <property type="entry name" value="TPR_rpt"/>
</dbReference>
<name>A0A8J3WWF9_9ACTN</name>
<dbReference type="AlphaFoldDB" id="A0A8J3WWF9"/>
<accession>A0A8J3WWF9</accession>
<evidence type="ECO:0000313" key="2">
    <source>
        <dbReference type="Proteomes" id="UP000634476"/>
    </source>
</evidence>
<dbReference type="Pfam" id="PF13181">
    <property type="entry name" value="TPR_8"/>
    <property type="match status" value="1"/>
</dbReference>